<dbReference type="Proteomes" id="UP000661507">
    <property type="component" value="Unassembled WGS sequence"/>
</dbReference>
<accession>A0A917KMG8</accession>
<name>A0A917KMG8_9PROT</name>
<dbReference type="EMBL" id="BMKW01000006">
    <property type="protein sequence ID" value="GGJ18992.1"/>
    <property type="molecule type" value="Genomic_DNA"/>
</dbReference>
<protein>
    <submittedName>
        <fullName evidence="1">Uncharacterized protein</fullName>
    </submittedName>
</protein>
<evidence type="ECO:0000313" key="1">
    <source>
        <dbReference type="EMBL" id="GGJ18992.1"/>
    </source>
</evidence>
<dbReference type="AlphaFoldDB" id="A0A917KMG8"/>
<proteinExistence type="predicted"/>
<keyword evidence="2" id="KW-1185">Reference proteome</keyword>
<reference evidence="1" key="2">
    <citation type="submission" date="2020-09" db="EMBL/GenBank/DDBJ databases">
        <authorList>
            <person name="Sun Q."/>
            <person name="Zhou Y."/>
        </authorList>
    </citation>
    <scope>NUCLEOTIDE SEQUENCE</scope>
    <source>
        <strain evidence="1">CGMCC 1.3617</strain>
    </source>
</reference>
<evidence type="ECO:0000313" key="2">
    <source>
        <dbReference type="Proteomes" id="UP000661507"/>
    </source>
</evidence>
<gene>
    <name evidence="1" type="ORF">GCM10011320_27960</name>
</gene>
<reference evidence="1" key="1">
    <citation type="journal article" date="2014" name="Int. J. Syst. Evol. Microbiol.">
        <title>Complete genome sequence of Corynebacterium casei LMG S-19264T (=DSM 44701T), isolated from a smear-ripened cheese.</title>
        <authorList>
            <consortium name="US DOE Joint Genome Institute (JGI-PGF)"/>
            <person name="Walter F."/>
            <person name="Albersmeier A."/>
            <person name="Kalinowski J."/>
            <person name="Ruckert C."/>
        </authorList>
    </citation>
    <scope>NUCLEOTIDE SEQUENCE</scope>
    <source>
        <strain evidence="1">CGMCC 1.3617</strain>
    </source>
</reference>
<sequence>MFIHQQRLRAAGGRGARGFDAGLAGADHHMVEIPVKREGLAGNRGRIGCCHTARIGERLAPVIGAMQARQAIEEDVIASLPLDGPRPVGRDPVPP</sequence>
<organism evidence="1 2">
    <name type="scientific">Neoroseomonas lacus</name>
    <dbReference type="NCBI Taxonomy" id="287609"/>
    <lineage>
        <taxon>Bacteria</taxon>
        <taxon>Pseudomonadati</taxon>
        <taxon>Pseudomonadota</taxon>
        <taxon>Alphaproteobacteria</taxon>
        <taxon>Acetobacterales</taxon>
        <taxon>Acetobacteraceae</taxon>
        <taxon>Neoroseomonas</taxon>
    </lineage>
</organism>
<comment type="caution">
    <text evidence="1">The sequence shown here is derived from an EMBL/GenBank/DDBJ whole genome shotgun (WGS) entry which is preliminary data.</text>
</comment>